<evidence type="ECO:0000256" key="1">
    <source>
        <dbReference type="SAM" id="Coils"/>
    </source>
</evidence>
<evidence type="ECO:0000313" key="3">
    <source>
        <dbReference type="EMBL" id="VDK51967.1"/>
    </source>
</evidence>
<sequence>MPLSGGQQKRQQSDQTYSSVIESRQELKENQAYLLQILETERKAKLQYLQQTDELEAEIRKLKDEVSGGN</sequence>
<proteinExistence type="predicted"/>
<organism evidence="5">
    <name type="scientific">Taenia asiatica</name>
    <name type="common">Asian tapeworm</name>
    <dbReference type="NCBI Taxonomy" id="60517"/>
    <lineage>
        <taxon>Eukaryota</taxon>
        <taxon>Metazoa</taxon>
        <taxon>Spiralia</taxon>
        <taxon>Lophotrochozoa</taxon>
        <taxon>Platyhelminthes</taxon>
        <taxon>Cestoda</taxon>
        <taxon>Eucestoda</taxon>
        <taxon>Cyclophyllidea</taxon>
        <taxon>Taeniidae</taxon>
        <taxon>Taenia</taxon>
    </lineage>
</organism>
<keyword evidence="1" id="KW-0175">Coiled coil</keyword>
<gene>
    <name evidence="3" type="ORF">TASK_LOCUS10324</name>
</gene>
<keyword evidence="4" id="KW-1185">Reference proteome</keyword>
<accession>A0A0R3WHI0</accession>
<evidence type="ECO:0000256" key="2">
    <source>
        <dbReference type="SAM" id="MobiDB-lite"/>
    </source>
</evidence>
<evidence type="ECO:0000313" key="4">
    <source>
        <dbReference type="Proteomes" id="UP000282613"/>
    </source>
</evidence>
<reference evidence="3 4" key="2">
    <citation type="submission" date="2018-11" db="EMBL/GenBank/DDBJ databases">
        <authorList>
            <consortium name="Pathogen Informatics"/>
        </authorList>
    </citation>
    <scope>NUCLEOTIDE SEQUENCE [LARGE SCALE GENOMIC DNA]</scope>
</reference>
<dbReference type="OrthoDB" id="10254377at2759"/>
<feature type="coiled-coil region" evidence="1">
    <location>
        <begin position="38"/>
        <end position="65"/>
    </location>
</feature>
<dbReference type="EMBL" id="UYRS01022912">
    <property type="protein sequence ID" value="VDK51967.1"/>
    <property type="molecule type" value="Genomic_DNA"/>
</dbReference>
<feature type="region of interest" description="Disordered" evidence="2">
    <location>
        <begin position="1"/>
        <end position="22"/>
    </location>
</feature>
<dbReference type="Proteomes" id="UP000282613">
    <property type="component" value="Unassembled WGS sequence"/>
</dbReference>
<dbReference type="STRING" id="60517.A0A0R3WHI0"/>
<evidence type="ECO:0000313" key="5">
    <source>
        <dbReference type="WBParaSite" id="TASK_0001032301-mRNA-1"/>
    </source>
</evidence>
<name>A0A0R3WHI0_TAEAS</name>
<protein>
    <submittedName>
        <fullName evidence="5">PRKG1_interact domain-containing protein</fullName>
    </submittedName>
</protein>
<dbReference type="WBParaSite" id="TASK_0001032301-mRNA-1">
    <property type="protein sequence ID" value="TASK_0001032301-mRNA-1"/>
    <property type="gene ID" value="TASK_0001032301"/>
</dbReference>
<reference evidence="5" key="1">
    <citation type="submission" date="2017-02" db="UniProtKB">
        <authorList>
            <consortium name="WormBaseParasite"/>
        </authorList>
    </citation>
    <scope>IDENTIFICATION</scope>
</reference>
<dbReference type="AlphaFoldDB" id="A0A0R3WHI0"/>